<protein>
    <recommendedName>
        <fullName evidence="1">F-box domain-containing protein</fullName>
    </recommendedName>
</protein>
<dbReference type="InterPro" id="IPR001810">
    <property type="entry name" value="F-box_dom"/>
</dbReference>
<dbReference type="Gene3D" id="1.20.1280.50">
    <property type="match status" value="1"/>
</dbReference>
<dbReference type="SUPFAM" id="SSF81383">
    <property type="entry name" value="F-box domain"/>
    <property type="match status" value="1"/>
</dbReference>
<accession>A0ABR3JIB8</accession>
<reference evidence="3" key="1">
    <citation type="submission" date="2024-06" db="EMBL/GenBank/DDBJ databases">
        <title>Multi-omics analyses provide insights into the biosynthesis of the anticancer antibiotic pleurotin in Hohenbuehelia grisea.</title>
        <authorList>
            <person name="Weaver J.A."/>
            <person name="Alberti F."/>
        </authorList>
    </citation>
    <scope>NUCLEOTIDE SEQUENCE [LARGE SCALE GENOMIC DNA]</scope>
    <source>
        <strain evidence="3">T-177</strain>
    </source>
</reference>
<comment type="caution">
    <text evidence="2">The sequence shown here is derived from an EMBL/GenBank/DDBJ whole genome shotgun (WGS) entry which is preliminary data.</text>
</comment>
<name>A0ABR3JIB8_9AGAR</name>
<dbReference type="InterPro" id="IPR032675">
    <property type="entry name" value="LRR_dom_sf"/>
</dbReference>
<dbReference type="Proteomes" id="UP001556367">
    <property type="component" value="Unassembled WGS sequence"/>
</dbReference>
<dbReference type="SUPFAM" id="SSF52047">
    <property type="entry name" value="RNI-like"/>
    <property type="match status" value="1"/>
</dbReference>
<organism evidence="2 3">
    <name type="scientific">Hohenbuehelia grisea</name>
    <dbReference type="NCBI Taxonomy" id="104357"/>
    <lineage>
        <taxon>Eukaryota</taxon>
        <taxon>Fungi</taxon>
        <taxon>Dikarya</taxon>
        <taxon>Basidiomycota</taxon>
        <taxon>Agaricomycotina</taxon>
        <taxon>Agaricomycetes</taxon>
        <taxon>Agaricomycetidae</taxon>
        <taxon>Agaricales</taxon>
        <taxon>Pleurotineae</taxon>
        <taxon>Pleurotaceae</taxon>
        <taxon>Hohenbuehelia</taxon>
    </lineage>
</organism>
<evidence type="ECO:0000313" key="2">
    <source>
        <dbReference type="EMBL" id="KAL0955471.1"/>
    </source>
</evidence>
<sequence length="531" mass="60567">MVHEPTAVELPASMQPTSSPISNLPNEVLCHIFRLIHGDRHPVNPRDFSFSWVCHNWREVALNDPLIWNTIFIHTGVQPSMLQFADIMLERAKFCNLEITYDGYGHQSQASVALGRQIMKTALAFPNEVHTLDLNNDSLEILEEMVTPLSAGMKNLRALSISFTRNHNDTTFFELPAILKTQRAPSLRSFSLRKCSLPWESTFYRSFASSLTTLCVSCMLPTVSRRYLVQQLRNLHCIENLTLHLCMETRPENETEAEEPVNLSRLQALSFSYDHDASLPFLGFITYRPTASIQYTSHHTTYQSLIGTLNDGDYAASRTSFGLIKCLIPDPAIDSLAFRIDLTSYQAHFQLQVCQSRQILPEPYRVLCLSGLEGLDPILGDTIFTKMLSRMNAPRDQIAFVRLTCKYRTTWSDGNSLLWWEYLATLGSVVEIETNDPFFARSLSTIKGCIDSFPRLTKLILRYGNIDDLPSSNIAFPFEELHGWLLSRAASKPQLKELELRIVENNLSTDQVELLRKVVSHVNVIEQRYYY</sequence>
<proteinExistence type="predicted"/>
<dbReference type="InterPro" id="IPR036047">
    <property type="entry name" value="F-box-like_dom_sf"/>
</dbReference>
<gene>
    <name evidence="2" type="ORF">HGRIS_001712</name>
</gene>
<evidence type="ECO:0000259" key="1">
    <source>
        <dbReference type="Pfam" id="PF12937"/>
    </source>
</evidence>
<keyword evidence="3" id="KW-1185">Reference proteome</keyword>
<dbReference type="Pfam" id="PF12937">
    <property type="entry name" value="F-box-like"/>
    <property type="match status" value="1"/>
</dbReference>
<dbReference type="Gene3D" id="3.80.10.10">
    <property type="entry name" value="Ribonuclease Inhibitor"/>
    <property type="match status" value="1"/>
</dbReference>
<dbReference type="EMBL" id="JASNQZ010000006">
    <property type="protein sequence ID" value="KAL0955471.1"/>
    <property type="molecule type" value="Genomic_DNA"/>
</dbReference>
<feature type="domain" description="F-box" evidence="1">
    <location>
        <begin position="21"/>
        <end position="73"/>
    </location>
</feature>
<evidence type="ECO:0000313" key="3">
    <source>
        <dbReference type="Proteomes" id="UP001556367"/>
    </source>
</evidence>